<evidence type="ECO:0000313" key="15">
    <source>
        <dbReference type="EMBL" id="AUM61648.1"/>
    </source>
</evidence>
<feature type="binding site" evidence="13">
    <location>
        <position position="45"/>
    </location>
    <ligand>
        <name>a divalent metal cation</name>
        <dbReference type="ChEBI" id="CHEBI:60240"/>
    </ligand>
</feature>
<gene>
    <name evidence="15" type="primary">Rep</name>
</gene>
<keyword evidence="11" id="KW-0238">DNA-binding</keyword>
<evidence type="ECO:0000256" key="8">
    <source>
        <dbReference type="ARBA" id="ARBA00022759"/>
    </source>
</evidence>
<evidence type="ECO:0000256" key="3">
    <source>
        <dbReference type="ARBA" id="ARBA00022695"/>
    </source>
</evidence>
<feature type="active site" description="For DNA cleavage activity" evidence="12">
    <location>
        <position position="93"/>
    </location>
</feature>
<dbReference type="GO" id="GO:0046872">
    <property type="term" value="F:metal ion binding"/>
    <property type="evidence" value="ECO:0007669"/>
    <property type="project" value="UniProtKB-KW"/>
</dbReference>
<dbReference type="GO" id="GO:0016779">
    <property type="term" value="F:nucleotidyltransferase activity"/>
    <property type="evidence" value="ECO:0007669"/>
    <property type="project" value="UniProtKB-KW"/>
</dbReference>
<dbReference type="GO" id="GO:0006260">
    <property type="term" value="P:DNA replication"/>
    <property type="evidence" value="ECO:0007669"/>
    <property type="project" value="UniProtKB-KW"/>
</dbReference>
<keyword evidence="7" id="KW-0547">Nucleotide-binding</keyword>
<evidence type="ECO:0000256" key="7">
    <source>
        <dbReference type="ARBA" id="ARBA00022741"/>
    </source>
</evidence>
<dbReference type="Gene3D" id="3.40.1310.20">
    <property type="match status" value="1"/>
</dbReference>
<feature type="binding site" evidence="13">
    <location>
        <position position="97"/>
    </location>
    <ligand>
        <name>a divalent metal cation</name>
        <dbReference type="ChEBI" id="CHEBI:60240"/>
    </ligand>
</feature>
<evidence type="ECO:0000256" key="5">
    <source>
        <dbReference type="ARBA" id="ARBA00022722"/>
    </source>
</evidence>
<evidence type="ECO:0000256" key="10">
    <source>
        <dbReference type="ARBA" id="ARBA00023124"/>
    </source>
</evidence>
<keyword evidence="3" id="KW-0548">Nucleotidyltransferase</keyword>
<dbReference type="GO" id="GO:0042025">
    <property type="term" value="C:host cell nucleus"/>
    <property type="evidence" value="ECO:0007669"/>
    <property type="project" value="UniProtKB-SubCell"/>
</dbReference>
<keyword evidence="5" id="KW-0540">Nuclease</keyword>
<dbReference type="EMBL" id="KY487787">
    <property type="protein sequence ID" value="AUM61648.1"/>
    <property type="molecule type" value="Genomic_DNA"/>
</dbReference>
<feature type="binding site" evidence="13">
    <location>
        <position position="55"/>
    </location>
    <ligand>
        <name>a divalent metal cation</name>
        <dbReference type="ChEBI" id="CHEBI:60240"/>
    </ligand>
</feature>
<proteinExistence type="predicted"/>
<evidence type="ECO:0000256" key="1">
    <source>
        <dbReference type="ARBA" id="ARBA00004147"/>
    </source>
</evidence>
<dbReference type="GO" id="GO:0005198">
    <property type="term" value="F:structural molecule activity"/>
    <property type="evidence" value="ECO:0007669"/>
    <property type="project" value="InterPro"/>
</dbReference>
<dbReference type="SUPFAM" id="SSF55464">
    <property type="entry name" value="Origin of replication-binding domain, RBD-like"/>
    <property type="match status" value="1"/>
</dbReference>
<organism evidence="15">
    <name type="scientific">uncultured virus</name>
    <dbReference type="NCBI Taxonomy" id="340016"/>
    <lineage>
        <taxon>Viruses</taxon>
        <taxon>environmental samples</taxon>
    </lineage>
</organism>
<dbReference type="InterPro" id="IPR001301">
    <property type="entry name" value="Gemini_AL1_CLV"/>
</dbReference>
<evidence type="ECO:0000256" key="2">
    <source>
        <dbReference type="ARBA" id="ARBA00022679"/>
    </source>
</evidence>
<comment type="subcellular location">
    <subcellularLocation>
        <location evidence="1">Host nucleus</location>
    </subcellularLocation>
</comment>
<keyword evidence="9" id="KW-0378">Hydrolase</keyword>
<evidence type="ECO:0000256" key="4">
    <source>
        <dbReference type="ARBA" id="ARBA00022705"/>
    </source>
</evidence>
<evidence type="ECO:0000256" key="11">
    <source>
        <dbReference type="ARBA" id="ARBA00023125"/>
    </source>
</evidence>
<feature type="binding site" evidence="13">
    <location>
        <position position="53"/>
    </location>
    <ligand>
        <name>a divalent metal cation</name>
        <dbReference type="ChEBI" id="CHEBI:60240"/>
    </ligand>
</feature>
<keyword evidence="6 13" id="KW-0479">Metal-binding</keyword>
<dbReference type="Pfam" id="PF00799">
    <property type="entry name" value="Gemini_AL1"/>
    <property type="match status" value="1"/>
</dbReference>
<evidence type="ECO:0000256" key="13">
    <source>
        <dbReference type="PIRSR" id="PIRSR601191-2"/>
    </source>
</evidence>
<dbReference type="GO" id="GO:0016787">
    <property type="term" value="F:hydrolase activity"/>
    <property type="evidence" value="ECO:0007669"/>
    <property type="project" value="UniProtKB-KW"/>
</dbReference>
<evidence type="ECO:0000256" key="9">
    <source>
        <dbReference type="ARBA" id="ARBA00022801"/>
    </source>
</evidence>
<dbReference type="PRINTS" id="PR00228">
    <property type="entry name" value="GEMCOATCLVL1"/>
</dbReference>
<dbReference type="PROSITE" id="PS52020">
    <property type="entry name" value="CRESS_DNA_REP"/>
    <property type="match status" value="1"/>
</dbReference>
<dbReference type="Gene3D" id="3.40.50.300">
    <property type="entry name" value="P-loop containing nucleotide triphosphate hydrolases"/>
    <property type="match status" value="1"/>
</dbReference>
<protein>
    <submittedName>
        <fullName evidence="15">Rep</fullName>
    </submittedName>
</protein>
<keyword evidence="10" id="KW-0190">Covalent protein-DNA linkage</keyword>
<feature type="domain" description="CRESS-DNA virus Rep endonuclease" evidence="14">
    <location>
        <begin position="5"/>
        <end position="107"/>
    </location>
</feature>
<sequence>MKNFRLNSKNLFLTYPRCNIARETILVHLQDKFKENLEEYLIVQEMHKDGEIHIHAYLGLKQKINYKDPKCLDILDHHGEYESMKNKEKTIEYLLKEDKQPLQSQDWQQWLMQSKSHQKRQNNMDKLNYILDNGLQKAVLTGNIPLVQLPTYQKALDIYKTLDEKDDREDIPEMLDTPWNFKLKYDIGIKKCHYWIYSTKSNYGKTTFAQQLIKKYKSETWNSEEKYQPHIKRSTQMIIIDEFSQRNCLTISVLNMLMDGTIYLTAKGINAWKLNQKPIVIILSNFSPLDIYTKTPNLPNLLSRIEIINLEDNHKGF</sequence>
<name>A0A2K9LRZ3_9VIRU</name>
<dbReference type="InterPro" id="IPR049912">
    <property type="entry name" value="CRESS_DNA_REP"/>
</dbReference>
<evidence type="ECO:0000256" key="12">
    <source>
        <dbReference type="PIRSR" id="PIRSR601191-1"/>
    </source>
</evidence>
<dbReference type="InterPro" id="IPR001191">
    <property type="entry name" value="Gemini_AL1_REP"/>
</dbReference>
<comment type="cofactor">
    <cofactor evidence="13">
        <name>Mg(2+)</name>
        <dbReference type="ChEBI" id="CHEBI:18420"/>
    </cofactor>
    <cofactor evidence="13">
        <name>Mn(2+)</name>
        <dbReference type="ChEBI" id="CHEBI:29035"/>
    </cofactor>
    <text evidence="13">Divalent metal cations, possibly Mg(2+) or Mn(2+).</text>
</comment>
<dbReference type="GO" id="GO:0003677">
    <property type="term" value="F:DNA binding"/>
    <property type="evidence" value="ECO:0007669"/>
    <property type="project" value="UniProtKB-KW"/>
</dbReference>
<dbReference type="GO" id="GO:0000166">
    <property type="term" value="F:nucleotide binding"/>
    <property type="evidence" value="ECO:0007669"/>
    <property type="project" value="UniProtKB-KW"/>
</dbReference>
<evidence type="ECO:0000259" key="14">
    <source>
        <dbReference type="PROSITE" id="PS52020"/>
    </source>
</evidence>
<evidence type="ECO:0000256" key="6">
    <source>
        <dbReference type="ARBA" id="ARBA00022723"/>
    </source>
</evidence>
<keyword evidence="8" id="KW-0255">Endonuclease</keyword>
<keyword evidence="4" id="KW-0235">DNA replication</keyword>
<dbReference type="GO" id="GO:0004519">
    <property type="term" value="F:endonuclease activity"/>
    <property type="evidence" value="ECO:0007669"/>
    <property type="project" value="UniProtKB-KW"/>
</dbReference>
<keyword evidence="2" id="KW-0808">Transferase</keyword>
<dbReference type="PRINTS" id="PR00227">
    <property type="entry name" value="GEMCOATAL1"/>
</dbReference>
<accession>A0A2K9LRZ3</accession>
<reference evidence="15" key="1">
    <citation type="submission" date="2017-01" db="EMBL/GenBank/DDBJ databases">
        <title>High-throughput sequencing uncovers low homogeneity in the biogeography of single-stranded DNA viruses.</title>
        <authorList>
            <person name="Pearson V.M."/>
            <person name="Rokyta D.R."/>
        </authorList>
    </citation>
    <scope>NUCLEOTIDE SEQUENCE</scope>
</reference>
<dbReference type="InterPro" id="IPR027417">
    <property type="entry name" value="P-loop_NTPase"/>
</dbReference>